<keyword evidence="2" id="KW-1185">Reference proteome</keyword>
<reference evidence="1" key="1">
    <citation type="submission" date="2020-05" db="EMBL/GenBank/DDBJ databases">
        <title>WGS assembly of Panicum virgatum.</title>
        <authorList>
            <person name="Lovell J.T."/>
            <person name="Jenkins J."/>
            <person name="Shu S."/>
            <person name="Juenger T.E."/>
            <person name="Schmutz J."/>
        </authorList>
    </citation>
    <scope>NUCLEOTIDE SEQUENCE</scope>
    <source>
        <strain evidence="1">AP13</strain>
    </source>
</reference>
<comment type="caution">
    <text evidence="1">The sequence shown here is derived from an EMBL/GenBank/DDBJ whole genome shotgun (WGS) entry which is preliminary data.</text>
</comment>
<dbReference type="AlphaFoldDB" id="A0A8T0XW31"/>
<dbReference type="EMBL" id="CM029037">
    <property type="protein sequence ID" value="KAG2659529.1"/>
    <property type="molecule type" value="Genomic_DNA"/>
</dbReference>
<name>A0A8T0XW31_PANVG</name>
<accession>A0A8T0XW31</accession>
<dbReference type="Proteomes" id="UP000823388">
    <property type="component" value="Chromosome 1K"/>
</dbReference>
<proteinExistence type="predicted"/>
<organism evidence="1 2">
    <name type="scientific">Panicum virgatum</name>
    <name type="common">Blackwell switchgrass</name>
    <dbReference type="NCBI Taxonomy" id="38727"/>
    <lineage>
        <taxon>Eukaryota</taxon>
        <taxon>Viridiplantae</taxon>
        <taxon>Streptophyta</taxon>
        <taxon>Embryophyta</taxon>
        <taxon>Tracheophyta</taxon>
        <taxon>Spermatophyta</taxon>
        <taxon>Magnoliopsida</taxon>
        <taxon>Liliopsida</taxon>
        <taxon>Poales</taxon>
        <taxon>Poaceae</taxon>
        <taxon>PACMAD clade</taxon>
        <taxon>Panicoideae</taxon>
        <taxon>Panicodae</taxon>
        <taxon>Paniceae</taxon>
        <taxon>Panicinae</taxon>
        <taxon>Panicum</taxon>
        <taxon>Panicum sect. Hiantes</taxon>
    </lineage>
</organism>
<evidence type="ECO:0000313" key="1">
    <source>
        <dbReference type="EMBL" id="KAG2659529.1"/>
    </source>
</evidence>
<sequence>MEDLPFDEWWAKASGRVDGQVRKGLNSIIILEAWFIWKHRNHYVFDGILPNLPSVTAAINEDLQQWSLAGARGVSHLALVPLVA</sequence>
<protein>
    <submittedName>
        <fullName evidence="1">Uncharacterized protein</fullName>
    </submittedName>
</protein>
<gene>
    <name evidence="1" type="ORF">PVAP13_1KG368300</name>
</gene>
<evidence type="ECO:0000313" key="2">
    <source>
        <dbReference type="Proteomes" id="UP000823388"/>
    </source>
</evidence>